<dbReference type="Proteomes" id="UP000059672">
    <property type="component" value="Chromosome"/>
</dbReference>
<dbReference type="EMBL" id="CP013355">
    <property type="protein sequence ID" value="AMC12095.1"/>
    <property type="molecule type" value="Genomic_DNA"/>
</dbReference>
<reference evidence="1 2" key="2">
    <citation type="journal article" date="2016" name="Int. J. Syst. Evol. Microbiol.">
        <title>Lutibacter profundi sp. nov., isolated from a deep-sea hydrothermal system on the Arctic Mid-Ocean Ridge and emended description of the genus Lutibacter.</title>
        <authorList>
            <person name="Le Moine Bauer S."/>
            <person name="Roalkvam I."/>
            <person name="Steen I.H."/>
            <person name="Dahle H."/>
        </authorList>
    </citation>
    <scope>NUCLEOTIDE SEQUENCE [LARGE SCALE GENOMIC DNA]</scope>
    <source>
        <strain evidence="1 2">LP1</strain>
    </source>
</reference>
<organism evidence="1 2">
    <name type="scientific">Lutibacter profundi</name>
    <dbReference type="NCBI Taxonomy" id="1622118"/>
    <lineage>
        <taxon>Bacteria</taxon>
        <taxon>Pseudomonadati</taxon>
        <taxon>Bacteroidota</taxon>
        <taxon>Flavobacteriia</taxon>
        <taxon>Flavobacteriales</taxon>
        <taxon>Flavobacteriaceae</taxon>
        <taxon>Lutibacter</taxon>
    </lineage>
</organism>
<dbReference type="CDD" id="cd16377">
    <property type="entry name" value="23S_rRNA_IVP_like"/>
    <property type="match status" value="1"/>
</dbReference>
<proteinExistence type="predicted"/>
<evidence type="ECO:0000313" key="1">
    <source>
        <dbReference type="EMBL" id="AMC12095.1"/>
    </source>
</evidence>
<dbReference type="SUPFAM" id="SSF158446">
    <property type="entry name" value="IVS-encoded protein-like"/>
    <property type="match status" value="1"/>
</dbReference>
<dbReference type="OrthoDB" id="9811959at2"/>
<accession>A0A0X8G8P0</accession>
<dbReference type="PANTHER" id="PTHR38471">
    <property type="entry name" value="FOUR HELIX BUNDLE PROTEIN"/>
    <property type="match status" value="1"/>
</dbReference>
<dbReference type="KEGG" id="lut:Lupro_12860"/>
<reference evidence="2" key="1">
    <citation type="submission" date="2015-12" db="EMBL/GenBank/DDBJ databases">
        <title>Complete genome sequence of Lutibacter profundus strain LP1.</title>
        <authorList>
            <person name="Wissuwa J."/>
            <person name="Le Moine Bauer S."/>
            <person name="Stokke R."/>
            <person name="Dahle H."/>
            <person name="Steen I.H."/>
        </authorList>
    </citation>
    <scope>NUCLEOTIDE SEQUENCE [LARGE SCALE GENOMIC DNA]</scope>
    <source>
        <strain evidence="2">LP1</strain>
    </source>
</reference>
<keyword evidence="2" id="KW-1185">Reference proteome</keyword>
<dbReference type="PANTHER" id="PTHR38471:SF2">
    <property type="entry name" value="FOUR HELIX BUNDLE PROTEIN"/>
    <property type="match status" value="1"/>
</dbReference>
<dbReference type="RefSeq" id="WP_068211155.1">
    <property type="nucleotide sequence ID" value="NZ_CP013355.1"/>
</dbReference>
<dbReference type="STRING" id="1622118.Lupro_12860"/>
<dbReference type="InterPro" id="IPR012657">
    <property type="entry name" value="23S_rRNA-intervening_sequence"/>
</dbReference>
<dbReference type="Gene3D" id="1.20.1440.60">
    <property type="entry name" value="23S rRNA-intervening sequence"/>
    <property type="match status" value="1"/>
</dbReference>
<gene>
    <name evidence="1" type="ORF">Lupro_12860</name>
</gene>
<dbReference type="Pfam" id="PF05635">
    <property type="entry name" value="23S_rRNA_IVP"/>
    <property type="match status" value="1"/>
</dbReference>
<dbReference type="AlphaFoldDB" id="A0A0X8G8P0"/>
<dbReference type="NCBIfam" id="TIGR02436">
    <property type="entry name" value="four helix bundle protein"/>
    <property type="match status" value="1"/>
</dbReference>
<evidence type="ECO:0000313" key="2">
    <source>
        <dbReference type="Proteomes" id="UP000059672"/>
    </source>
</evidence>
<dbReference type="InterPro" id="IPR036583">
    <property type="entry name" value="23S_rRNA_IVS_sf"/>
</dbReference>
<sequence length="126" mass="14262">MHKIEELKIWKKSIKLTMLVYQLITALPSNEKYGLISQIKRSSVSIPSNIAEGAGRNSNKEFKHFLSIANGSAYELHTQLILTIELGLISKEKVQPVLDLITEVQKMNYSFQKSLETKISILNTQS</sequence>
<name>A0A0X8G8P0_9FLAO</name>
<protein>
    <submittedName>
        <fullName evidence="1">Four helix bundle protein</fullName>
    </submittedName>
</protein>
<dbReference type="PATRIC" id="fig|1622118.3.peg.2637"/>